<gene>
    <name evidence="1" type="ORF">LALA0_S02e01882g</name>
</gene>
<evidence type="ECO:0000313" key="2">
    <source>
        <dbReference type="Proteomes" id="UP000054304"/>
    </source>
</evidence>
<keyword evidence="2" id="KW-1185">Reference proteome</keyword>
<dbReference type="RefSeq" id="XP_022627123.1">
    <property type="nucleotide sequence ID" value="XM_022773615.1"/>
</dbReference>
<dbReference type="GeneID" id="34684295"/>
<reference evidence="1 2" key="1">
    <citation type="submission" date="2014-12" db="EMBL/GenBank/DDBJ databases">
        <authorList>
            <person name="Neuveglise Cecile"/>
        </authorList>
    </citation>
    <scope>NUCLEOTIDE SEQUENCE [LARGE SCALE GENOMIC DNA]</scope>
    <source>
        <strain evidence="1 2">CBS 12615</strain>
    </source>
</reference>
<organism evidence="1 2">
    <name type="scientific">Lachancea lanzarotensis</name>
    <dbReference type="NCBI Taxonomy" id="1245769"/>
    <lineage>
        <taxon>Eukaryota</taxon>
        <taxon>Fungi</taxon>
        <taxon>Dikarya</taxon>
        <taxon>Ascomycota</taxon>
        <taxon>Saccharomycotina</taxon>
        <taxon>Saccharomycetes</taxon>
        <taxon>Saccharomycetales</taxon>
        <taxon>Saccharomycetaceae</taxon>
        <taxon>Lachancea</taxon>
    </lineage>
</organism>
<sequence>MVELCRELFQQANEGKGISTPKLTIIPDGVLPANSPSFTNINDGNSSEIYCSKSTYLKIFAEARRLIRQDTSNALINDEDKYLGTLGLLLITPEDRTALKLHEDLLLKRLQTQPGGQWTGSDGSTRLFCYELSAISLLLTSSVNRVNKSSSLWLLFRKVYALKREFYPDPDIDFSSLFTSSAERHISNYYCWNTFRWVYDLETPAAQTELLKVVWGFSIRHPKDSSAWWALGHVLLSLPELASNFIQNYNAVNMRFEFTKHIHHKQNSDNLTNEALSAKAIHYISKIMTYIETGEVREWPPFGCIVRLSHYVSRNEQVHPLQRWCDEIEAFEEKNFKIDRKSVTMAIYKNNRDLLFQRSIESLMLRKAAIGKVDIALLRNANKTKRT</sequence>
<dbReference type="AlphaFoldDB" id="A0A0C7MZ53"/>
<dbReference type="SUPFAM" id="SSF48439">
    <property type="entry name" value="Protein prenylyltransferase"/>
    <property type="match status" value="1"/>
</dbReference>
<dbReference type="Proteomes" id="UP000054304">
    <property type="component" value="Unassembled WGS sequence"/>
</dbReference>
<name>A0A0C7MZ53_9SACH</name>
<dbReference type="EMBL" id="LN736361">
    <property type="protein sequence ID" value="CEP60885.1"/>
    <property type="molecule type" value="Genomic_DNA"/>
</dbReference>
<protein>
    <submittedName>
        <fullName evidence="1">LALA0S02e01882g1_1</fullName>
    </submittedName>
</protein>
<accession>A0A0C7MZ53</accession>
<evidence type="ECO:0000313" key="1">
    <source>
        <dbReference type="EMBL" id="CEP60885.1"/>
    </source>
</evidence>
<dbReference type="OrthoDB" id="5358702at2759"/>
<proteinExistence type="predicted"/>
<dbReference type="HOGENOM" id="CLU_062497_0_0_1"/>